<keyword evidence="2" id="KW-0092">Biotin</keyword>
<comment type="caution">
    <text evidence="7">The sequence shown here is derived from an EMBL/GenBank/DDBJ whole genome shotgun (WGS) entry which is preliminary data.</text>
</comment>
<dbReference type="SMART" id="SM00044">
    <property type="entry name" value="CYCc"/>
    <property type="match status" value="1"/>
</dbReference>
<dbReference type="InterPro" id="IPR004143">
    <property type="entry name" value="BPL_LPL_catalytic"/>
</dbReference>
<dbReference type="AlphaFoldDB" id="A0A967B4S6"/>
<evidence type="ECO:0000256" key="2">
    <source>
        <dbReference type="ARBA" id="ARBA00023267"/>
    </source>
</evidence>
<feature type="domain" description="Guanylate cyclase" evidence="5">
    <location>
        <begin position="436"/>
        <end position="545"/>
    </location>
</feature>
<protein>
    <recommendedName>
        <fullName evidence="3">biotin--[biotin carboxyl-carrier protein] ligase</fullName>
        <ecNumber evidence="3">6.3.4.15</ecNumber>
    </recommendedName>
</protein>
<keyword evidence="8" id="KW-1185">Reference proteome</keyword>
<dbReference type="GO" id="GO:0004077">
    <property type="term" value="F:biotin--[biotin carboxyl-carrier protein] ligase activity"/>
    <property type="evidence" value="ECO:0007669"/>
    <property type="project" value="UniProtKB-EC"/>
</dbReference>
<dbReference type="Pfam" id="PF02237">
    <property type="entry name" value="BPL_C"/>
    <property type="match status" value="1"/>
</dbReference>
<feature type="domain" description="BPL/LPL catalytic" evidence="6">
    <location>
        <begin position="5"/>
        <end position="191"/>
    </location>
</feature>
<evidence type="ECO:0000259" key="6">
    <source>
        <dbReference type="PROSITE" id="PS51733"/>
    </source>
</evidence>
<dbReference type="Pfam" id="PF03099">
    <property type="entry name" value="BPL_LplA_LipB"/>
    <property type="match status" value="1"/>
</dbReference>
<evidence type="ECO:0000313" key="8">
    <source>
        <dbReference type="Proteomes" id="UP000744769"/>
    </source>
</evidence>
<dbReference type="CDD" id="cd16442">
    <property type="entry name" value="BPL"/>
    <property type="match status" value="1"/>
</dbReference>
<dbReference type="GO" id="GO:0009190">
    <property type="term" value="P:cyclic nucleotide biosynthetic process"/>
    <property type="evidence" value="ECO:0007669"/>
    <property type="project" value="InterPro"/>
</dbReference>
<evidence type="ECO:0000256" key="4">
    <source>
        <dbReference type="SAM" id="MobiDB-lite"/>
    </source>
</evidence>
<dbReference type="Proteomes" id="UP000744769">
    <property type="component" value="Unassembled WGS sequence"/>
</dbReference>
<sequence length="605" mass="65480">MSHDADGEGVGRGAPPPWSSVERVASIDSTNAALLRDPRPWRALVADYQTDGRGRRDRAWEAPPGASLAFSAALPLPHETDRWGWVPLLVGLAARRAIATAAGLDVGLKWPNDVLVRDGDQWLKLGGILCNATGGDFPVVVVGVGINLFQTREQLPTTQATSIALCGKQIDTEELINALLVELARVHDAWHTDRLDDEYRAACVTIGQEVRVQVADDREEIGDAVDIDTSGRLILETPRGRTPHAVGDVVHVRPREPRERHTTEQVRAATVERAAFVDSIEQRLMGAPRTLRRADVSQAAGIPPEVSRRFWRALGFANARDEDVVFSESDVAAVRGVMSLIADGLVDETTALGITRAVGRSTDRMAMWVLQLVTDMFTADGEVDETTARSAADRAAIIADRFTPLLDYVWRRNLTVAISRLIADSEPESHIGVVRTVGFADLVNFTQLVRQMGERELAALIVTFETIASDVVSQHGGALVKTVGDEVLYSHTSIEGAVAIAVDLIEATAANDLLPRMRIGMATGRVLARLGDIYGTTVNRAARLTTAAAPGTILADADIARTVAMRPDLDTRPYRAVQLSGLGELTPWTITRHGTSDPDTEGESR</sequence>
<organism evidence="7 8">
    <name type="scientific">Metallococcus carri</name>
    <dbReference type="NCBI Taxonomy" id="1656884"/>
    <lineage>
        <taxon>Bacteria</taxon>
        <taxon>Bacillati</taxon>
        <taxon>Actinomycetota</taxon>
        <taxon>Actinomycetes</taxon>
        <taxon>Micrococcales</taxon>
        <taxon>Dermacoccaceae</taxon>
        <taxon>Metallococcus</taxon>
    </lineage>
</organism>
<dbReference type="Gene3D" id="2.30.30.100">
    <property type="match status" value="1"/>
</dbReference>
<dbReference type="InterPro" id="IPR003142">
    <property type="entry name" value="BPL_C"/>
</dbReference>
<gene>
    <name evidence="7" type="ORF">G9U51_02375</name>
</gene>
<dbReference type="InterPro" id="IPR029787">
    <property type="entry name" value="Nucleotide_cyclase"/>
</dbReference>
<evidence type="ECO:0000313" key="7">
    <source>
        <dbReference type="EMBL" id="NHN54626.1"/>
    </source>
</evidence>
<dbReference type="PROSITE" id="PS51733">
    <property type="entry name" value="BPL_LPL_CATALYTIC"/>
    <property type="match status" value="1"/>
</dbReference>
<dbReference type="SUPFAM" id="SSF55073">
    <property type="entry name" value="Nucleotide cyclase"/>
    <property type="match status" value="1"/>
</dbReference>
<dbReference type="GO" id="GO:0035556">
    <property type="term" value="P:intracellular signal transduction"/>
    <property type="evidence" value="ECO:0007669"/>
    <property type="project" value="InterPro"/>
</dbReference>
<dbReference type="PROSITE" id="PS50125">
    <property type="entry name" value="GUANYLATE_CYCLASE_2"/>
    <property type="match status" value="1"/>
</dbReference>
<dbReference type="PANTHER" id="PTHR12835:SF5">
    <property type="entry name" value="BIOTIN--PROTEIN LIGASE"/>
    <property type="match status" value="1"/>
</dbReference>
<keyword evidence="1 7" id="KW-0436">Ligase</keyword>
<feature type="region of interest" description="Disordered" evidence="4">
    <location>
        <begin position="1"/>
        <end position="20"/>
    </location>
</feature>
<dbReference type="EC" id="6.3.4.15" evidence="3"/>
<dbReference type="RefSeq" id="WP_166192486.1">
    <property type="nucleotide sequence ID" value="NZ_JAAOIV010000001.1"/>
</dbReference>
<dbReference type="GO" id="GO:0005737">
    <property type="term" value="C:cytoplasm"/>
    <property type="evidence" value="ECO:0007669"/>
    <property type="project" value="TreeGrafter"/>
</dbReference>
<evidence type="ECO:0000256" key="3">
    <source>
        <dbReference type="ARBA" id="ARBA00024227"/>
    </source>
</evidence>
<reference evidence="7" key="1">
    <citation type="submission" date="2020-03" db="EMBL/GenBank/DDBJ databases">
        <title>Draft sequencing of Calidifontibacter sp. DB0510.</title>
        <authorList>
            <person name="Kim D.-U."/>
        </authorList>
    </citation>
    <scope>NUCLEOTIDE SEQUENCE</scope>
    <source>
        <strain evidence="7">DB0510</strain>
    </source>
</reference>
<dbReference type="Pfam" id="PF00211">
    <property type="entry name" value="Guanylate_cyc"/>
    <property type="match status" value="1"/>
</dbReference>
<dbReference type="SUPFAM" id="SSF55681">
    <property type="entry name" value="Class II aaRS and biotin synthetases"/>
    <property type="match status" value="1"/>
</dbReference>
<dbReference type="NCBIfam" id="TIGR00121">
    <property type="entry name" value="birA_ligase"/>
    <property type="match status" value="1"/>
</dbReference>
<dbReference type="CDD" id="cd07302">
    <property type="entry name" value="CHD"/>
    <property type="match status" value="1"/>
</dbReference>
<evidence type="ECO:0000256" key="1">
    <source>
        <dbReference type="ARBA" id="ARBA00022598"/>
    </source>
</evidence>
<proteinExistence type="predicted"/>
<dbReference type="InterPro" id="IPR001054">
    <property type="entry name" value="A/G_cyclase"/>
</dbReference>
<dbReference type="InterPro" id="IPR004408">
    <property type="entry name" value="Biotin_CoA_COase_ligase"/>
</dbReference>
<dbReference type="Gene3D" id="3.30.930.10">
    <property type="entry name" value="Bira Bifunctional Protein, Domain 2"/>
    <property type="match status" value="1"/>
</dbReference>
<evidence type="ECO:0000259" key="5">
    <source>
        <dbReference type="PROSITE" id="PS50125"/>
    </source>
</evidence>
<dbReference type="GO" id="GO:0004016">
    <property type="term" value="F:adenylate cyclase activity"/>
    <property type="evidence" value="ECO:0007669"/>
    <property type="project" value="UniProtKB-ARBA"/>
</dbReference>
<dbReference type="PANTHER" id="PTHR12835">
    <property type="entry name" value="BIOTIN PROTEIN LIGASE"/>
    <property type="match status" value="1"/>
</dbReference>
<dbReference type="InterPro" id="IPR045864">
    <property type="entry name" value="aa-tRNA-synth_II/BPL/LPL"/>
</dbReference>
<dbReference type="Gene3D" id="3.30.70.1230">
    <property type="entry name" value="Nucleotide cyclase"/>
    <property type="match status" value="1"/>
</dbReference>
<name>A0A967B4S6_9MICO</name>
<dbReference type="EMBL" id="JAAOIV010000001">
    <property type="protein sequence ID" value="NHN54626.1"/>
    <property type="molecule type" value="Genomic_DNA"/>
</dbReference>
<accession>A0A967B4S6</accession>